<dbReference type="HAMAP" id="MF_00378">
    <property type="entry name" value="Exonuc_7_L"/>
    <property type="match status" value="1"/>
</dbReference>
<dbReference type="InterPro" id="IPR020579">
    <property type="entry name" value="Exonuc_VII_lsu_C"/>
</dbReference>
<keyword evidence="10" id="KW-1185">Reference proteome</keyword>
<organism evidence="9 10">
    <name type="scientific">Nitrosomonas stercoris</name>
    <dbReference type="NCBI Taxonomy" id="1444684"/>
    <lineage>
        <taxon>Bacteria</taxon>
        <taxon>Pseudomonadati</taxon>
        <taxon>Pseudomonadota</taxon>
        <taxon>Betaproteobacteria</taxon>
        <taxon>Nitrosomonadales</taxon>
        <taxon>Nitrosomonadaceae</taxon>
        <taxon>Nitrosomonas</taxon>
    </lineage>
</organism>
<proteinExistence type="inferred from homology"/>
<feature type="domain" description="OB-fold nucleic acid binding" evidence="8">
    <location>
        <begin position="16"/>
        <end position="107"/>
    </location>
</feature>
<protein>
    <recommendedName>
        <fullName evidence="5">Exodeoxyribonuclease 7 large subunit</fullName>
        <ecNumber evidence="5">3.1.11.6</ecNumber>
    </recommendedName>
    <alternativeName>
        <fullName evidence="5">Exodeoxyribonuclease VII large subunit</fullName>
        <shortName evidence="5">Exonuclease VII large subunit</shortName>
    </alternativeName>
</protein>
<dbReference type="EMBL" id="AP019755">
    <property type="protein sequence ID" value="BBL35363.1"/>
    <property type="molecule type" value="Genomic_DNA"/>
</dbReference>
<gene>
    <name evidence="5" type="primary">xseA</name>
    <name evidence="9" type="ORF">Nstercoris_01626</name>
</gene>
<evidence type="ECO:0000256" key="6">
    <source>
        <dbReference type="RuleBase" id="RU004355"/>
    </source>
</evidence>
<name>A0A4Y1YR32_9PROT</name>
<comment type="subcellular location">
    <subcellularLocation>
        <location evidence="5 6">Cytoplasm</location>
    </subcellularLocation>
</comment>
<evidence type="ECO:0000313" key="9">
    <source>
        <dbReference type="EMBL" id="BBL35363.1"/>
    </source>
</evidence>
<evidence type="ECO:0000313" key="10">
    <source>
        <dbReference type="Proteomes" id="UP000316473"/>
    </source>
</evidence>
<dbReference type="InterPro" id="IPR003753">
    <property type="entry name" value="Exonuc_VII_L"/>
</dbReference>
<comment type="function">
    <text evidence="5">Bidirectionally degrades single-stranded DNA into large acid-insoluble oligonucleotides, which are then degraded further into small acid-soluble oligonucleotides.</text>
</comment>
<reference evidence="9 10" key="1">
    <citation type="submission" date="2019-06" db="EMBL/GenBank/DDBJ databases">
        <title>Nitrosomonas stercoris KYUHI-S whole genome shotgun sequence.</title>
        <authorList>
            <person name="Nakagawa T."/>
            <person name="Tsuchiya Y."/>
            <person name="Takahashi R."/>
        </authorList>
    </citation>
    <scope>NUCLEOTIDE SEQUENCE [LARGE SCALE GENOMIC DNA]</scope>
    <source>
        <strain evidence="9 10">KYUHI-S</strain>
    </source>
</reference>
<dbReference type="GO" id="GO:0003676">
    <property type="term" value="F:nucleic acid binding"/>
    <property type="evidence" value="ECO:0007669"/>
    <property type="project" value="InterPro"/>
</dbReference>
<dbReference type="GO" id="GO:0006308">
    <property type="term" value="P:DNA catabolic process"/>
    <property type="evidence" value="ECO:0007669"/>
    <property type="project" value="UniProtKB-UniRule"/>
</dbReference>
<evidence type="ECO:0000259" key="7">
    <source>
        <dbReference type="Pfam" id="PF02601"/>
    </source>
</evidence>
<dbReference type="AlphaFoldDB" id="A0A4Y1YR32"/>
<evidence type="ECO:0000256" key="3">
    <source>
        <dbReference type="ARBA" id="ARBA00022801"/>
    </source>
</evidence>
<comment type="subunit">
    <text evidence="5">Heterooligomer composed of large and small subunits.</text>
</comment>
<dbReference type="Pfam" id="PF02601">
    <property type="entry name" value="Exonuc_VII_L"/>
    <property type="match status" value="1"/>
</dbReference>
<accession>A0A4Y1YR32</accession>
<dbReference type="KEGG" id="nst:Nstercoris_01626"/>
<dbReference type="EC" id="3.1.11.6" evidence="5"/>
<evidence type="ECO:0000256" key="4">
    <source>
        <dbReference type="ARBA" id="ARBA00022839"/>
    </source>
</evidence>
<keyword evidence="3 5" id="KW-0378">Hydrolase</keyword>
<evidence type="ECO:0000256" key="5">
    <source>
        <dbReference type="HAMAP-Rule" id="MF_00378"/>
    </source>
</evidence>
<dbReference type="GO" id="GO:0005737">
    <property type="term" value="C:cytoplasm"/>
    <property type="evidence" value="ECO:0007669"/>
    <property type="project" value="UniProtKB-SubCell"/>
</dbReference>
<dbReference type="Proteomes" id="UP000316473">
    <property type="component" value="Chromosome"/>
</dbReference>
<keyword evidence="2 5" id="KW-0540">Nuclease</keyword>
<comment type="catalytic activity">
    <reaction evidence="5 6">
        <text>Exonucleolytic cleavage in either 5'- to 3'- or 3'- to 5'-direction to yield nucleoside 5'-phosphates.</text>
        <dbReference type="EC" id="3.1.11.6"/>
    </reaction>
</comment>
<evidence type="ECO:0000256" key="1">
    <source>
        <dbReference type="ARBA" id="ARBA00022490"/>
    </source>
</evidence>
<feature type="domain" description="Exonuclease VII large subunit C-terminal" evidence="7">
    <location>
        <begin position="131"/>
        <end position="441"/>
    </location>
</feature>
<evidence type="ECO:0000259" key="8">
    <source>
        <dbReference type="Pfam" id="PF13742"/>
    </source>
</evidence>
<dbReference type="InterPro" id="IPR025824">
    <property type="entry name" value="OB-fold_nuc-bd_dom"/>
</dbReference>
<sequence>MINNDLFLEPQKVLWRVNELNKNARVILEQAFPLLWVSGEISNLKRYPSGHWYFLLKDQDAQVRCVMFRHRNMYLDWTPQDGTKVEAQALVTLYEARGEFQLTIEQLRHAGLGVLFAAFEQLKNKLRQEGLFDQQHKRTLPIYPQQIGVITSPNTAALRDVLTTLKRRYPSIPVIIYPAPVQGKIAATAIAAAIQTAIQRHECDLLILCRGGGSIEDLWAFNEEIVARAMAASPIPIITGIGHETDFTIADFVADVRAPTPTGAAQLAAPDRQDIFHHLLAWQHRLQQAIQRKIEHYMQSVDLLTHRLIHPGEKMHFQLNHLSQLHHRLQQAWSKQLETYQWQLETYKQSLLSTQPDLVTRKKYQQELAIRLQHTMAHRLENLHHYLIQQQQHLTHLDPKAVLARGYSIAYTARGEVVQDSQQIQTGDNVQIMFAKGSATANITQTNK</sequence>
<keyword evidence="1 5" id="KW-0963">Cytoplasm</keyword>
<dbReference type="Pfam" id="PF13742">
    <property type="entry name" value="tRNA_anti_2"/>
    <property type="match status" value="1"/>
</dbReference>
<dbReference type="GO" id="GO:0008855">
    <property type="term" value="F:exodeoxyribonuclease VII activity"/>
    <property type="evidence" value="ECO:0007669"/>
    <property type="project" value="UniProtKB-UniRule"/>
</dbReference>
<dbReference type="PANTHER" id="PTHR30008:SF0">
    <property type="entry name" value="EXODEOXYRIBONUCLEASE 7 LARGE SUBUNIT"/>
    <property type="match status" value="1"/>
</dbReference>
<dbReference type="GO" id="GO:0009318">
    <property type="term" value="C:exodeoxyribonuclease VII complex"/>
    <property type="evidence" value="ECO:0007669"/>
    <property type="project" value="UniProtKB-UniRule"/>
</dbReference>
<keyword evidence="4 5" id="KW-0269">Exonuclease</keyword>
<dbReference type="CDD" id="cd04489">
    <property type="entry name" value="ExoVII_LU_OBF"/>
    <property type="match status" value="1"/>
</dbReference>
<comment type="similarity">
    <text evidence="5 6">Belongs to the XseA family.</text>
</comment>
<dbReference type="PANTHER" id="PTHR30008">
    <property type="entry name" value="EXODEOXYRIBONUCLEASE 7 LARGE SUBUNIT"/>
    <property type="match status" value="1"/>
</dbReference>
<dbReference type="NCBIfam" id="TIGR00237">
    <property type="entry name" value="xseA"/>
    <property type="match status" value="1"/>
</dbReference>
<evidence type="ECO:0000256" key="2">
    <source>
        <dbReference type="ARBA" id="ARBA00022722"/>
    </source>
</evidence>